<comment type="subunit">
    <text evidence="9">Forms a cyclic heterotetrameric complex composed of two molecules of XerC and two molecules of XerD.</text>
</comment>
<proteinExistence type="inferred from homology"/>
<gene>
    <name evidence="9" type="primary">xerC</name>
    <name evidence="12" type="ORF">IW967_05125</name>
</gene>
<dbReference type="Gene3D" id="1.10.443.10">
    <property type="entry name" value="Intergrase catalytic core"/>
    <property type="match status" value="1"/>
</dbReference>
<dbReference type="CDD" id="cd00798">
    <property type="entry name" value="INT_XerDC_C"/>
    <property type="match status" value="1"/>
</dbReference>
<evidence type="ECO:0000256" key="2">
    <source>
        <dbReference type="ARBA" id="ARBA00022490"/>
    </source>
</evidence>
<evidence type="ECO:0000256" key="3">
    <source>
        <dbReference type="ARBA" id="ARBA00022618"/>
    </source>
</evidence>
<dbReference type="InterPro" id="IPR011010">
    <property type="entry name" value="DNA_brk_join_enz"/>
</dbReference>
<comment type="function">
    <text evidence="9">Site-specific tyrosine recombinase, which acts by catalyzing the cutting and rejoining of the recombining DNA molecules. The XerC-XerD complex is essential to convert dimers of the bacterial chromosome into monomers to permit their segregation at cell division. It also contributes to the segregational stability of plasmids.</text>
</comment>
<evidence type="ECO:0000256" key="9">
    <source>
        <dbReference type="HAMAP-Rule" id="MF_01808"/>
    </source>
</evidence>
<keyword evidence="5 9" id="KW-0229">DNA integration</keyword>
<organism evidence="12 13">
    <name type="scientific">Alicyclobacillus mali</name>
    <name type="common">ex Roth et al. 2021</name>
    <dbReference type="NCBI Taxonomy" id="1123961"/>
    <lineage>
        <taxon>Bacteria</taxon>
        <taxon>Bacillati</taxon>
        <taxon>Bacillota</taxon>
        <taxon>Bacilli</taxon>
        <taxon>Bacillales</taxon>
        <taxon>Alicyclobacillaceae</taxon>
        <taxon>Alicyclobacillus</taxon>
    </lineage>
</organism>
<dbReference type="Pfam" id="PF00589">
    <property type="entry name" value="Phage_integrase"/>
    <property type="match status" value="1"/>
</dbReference>
<feature type="domain" description="Tyr recombinase" evidence="10">
    <location>
        <begin position="108"/>
        <end position="287"/>
    </location>
</feature>
<evidence type="ECO:0000256" key="5">
    <source>
        <dbReference type="ARBA" id="ARBA00022908"/>
    </source>
</evidence>
<evidence type="ECO:0000313" key="12">
    <source>
        <dbReference type="EMBL" id="MBF8377251.1"/>
    </source>
</evidence>
<feature type="active site" description="O-(3'-phospho-DNA)-tyrosine intermediate" evidence="9">
    <location>
        <position position="274"/>
    </location>
</feature>
<dbReference type="PROSITE" id="PS51898">
    <property type="entry name" value="TYR_RECOMBINASE"/>
    <property type="match status" value="1"/>
</dbReference>
<reference evidence="12 13" key="1">
    <citation type="submission" date="2020-11" db="EMBL/GenBank/DDBJ databases">
        <title>Genomic insight of Alicyclobacillus mali FL 18 reveals a new arsenic-resistant strain, with potential in environmental biotechnology.</title>
        <authorList>
            <person name="Fiorentino G."/>
            <person name="Gallo G."/>
            <person name="Aulitto M."/>
        </authorList>
    </citation>
    <scope>NUCLEOTIDE SEQUENCE [LARGE SCALE GENOMIC DNA]</scope>
    <source>
        <strain evidence="12 13">FL 18</strain>
    </source>
</reference>
<keyword evidence="6 9" id="KW-0238">DNA-binding</keyword>
<dbReference type="SUPFAM" id="SSF56349">
    <property type="entry name" value="DNA breaking-rejoining enzymes"/>
    <property type="match status" value="1"/>
</dbReference>
<evidence type="ECO:0000313" key="13">
    <source>
        <dbReference type="Proteomes" id="UP000642910"/>
    </source>
</evidence>
<feature type="domain" description="Core-binding (CB)" evidence="11">
    <location>
        <begin position="3"/>
        <end position="87"/>
    </location>
</feature>
<dbReference type="InterPro" id="IPR023009">
    <property type="entry name" value="Tyrosine_recombinase_XerC/XerD"/>
</dbReference>
<evidence type="ECO:0000256" key="6">
    <source>
        <dbReference type="ARBA" id="ARBA00023125"/>
    </source>
</evidence>
<keyword evidence="8 9" id="KW-0131">Cell cycle</keyword>
<comment type="subcellular location">
    <subcellularLocation>
        <location evidence="1 9">Cytoplasm</location>
    </subcellularLocation>
</comment>
<evidence type="ECO:0000256" key="4">
    <source>
        <dbReference type="ARBA" id="ARBA00022829"/>
    </source>
</evidence>
<dbReference type="PANTHER" id="PTHR30349">
    <property type="entry name" value="PHAGE INTEGRASE-RELATED"/>
    <property type="match status" value="1"/>
</dbReference>
<feature type="active site" evidence="9">
    <location>
        <position position="265"/>
    </location>
</feature>
<comment type="similarity">
    <text evidence="9">Belongs to the 'phage' integrase family. XerC subfamily.</text>
</comment>
<dbReference type="InterPro" id="IPR013762">
    <property type="entry name" value="Integrase-like_cat_sf"/>
</dbReference>
<dbReference type="PANTHER" id="PTHR30349:SF77">
    <property type="entry name" value="TYROSINE RECOMBINASE XERC"/>
    <property type="match status" value="1"/>
</dbReference>
<dbReference type="Gene3D" id="1.10.150.130">
    <property type="match status" value="1"/>
</dbReference>
<dbReference type="InterPro" id="IPR010998">
    <property type="entry name" value="Integrase_recombinase_N"/>
</dbReference>
<dbReference type="PROSITE" id="PS51900">
    <property type="entry name" value="CB"/>
    <property type="match status" value="1"/>
</dbReference>
<dbReference type="InterPro" id="IPR050090">
    <property type="entry name" value="Tyrosine_recombinase_XerCD"/>
</dbReference>
<dbReference type="RefSeq" id="WP_195867279.1">
    <property type="nucleotide sequence ID" value="NZ_JADPKZ010000034.1"/>
</dbReference>
<sequence length="307" mass="34908">MSPTVQMAIEDFLRDAALQFSPRTVRSYGQDLEAFRQWLDHRNIRCMSELSTRDVRMHASDLLAKGAAKSSVARRLSCLRTFMRFCADRGWLRPGMAEHVRLPKRERRLPRYLHEEEVAALLDHLKGDDFSTLRDRALLEFLYATGVRVSECVHLDVADLDLDTGFARVLGKGGRERYVIIGRRAAEAIRNYLPLRERVASCPAVFINRRGGRLTDRSVRRVLARRIGEVPGLRSVHVHGLRHSFATHMLNGGADLRSVQELLGHASLSSTQIYTHTSREQLARAYYAAHPRARRGKQGRESSEDGI</sequence>
<dbReference type="Proteomes" id="UP000642910">
    <property type="component" value="Unassembled WGS sequence"/>
</dbReference>
<dbReference type="Pfam" id="PF02899">
    <property type="entry name" value="Phage_int_SAM_1"/>
    <property type="match status" value="1"/>
</dbReference>
<keyword evidence="4 9" id="KW-0159">Chromosome partition</keyword>
<dbReference type="EMBL" id="JADPKZ010000034">
    <property type="protein sequence ID" value="MBF8377251.1"/>
    <property type="molecule type" value="Genomic_DNA"/>
</dbReference>
<evidence type="ECO:0000256" key="1">
    <source>
        <dbReference type="ARBA" id="ARBA00004496"/>
    </source>
</evidence>
<keyword evidence="7 9" id="KW-0233">DNA recombination</keyword>
<feature type="active site" evidence="9">
    <location>
        <position position="148"/>
    </location>
</feature>
<keyword evidence="13" id="KW-1185">Reference proteome</keyword>
<evidence type="ECO:0000256" key="8">
    <source>
        <dbReference type="ARBA" id="ARBA00023306"/>
    </source>
</evidence>
<feature type="active site" evidence="9">
    <location>
        <position position="239"/>
    </location>
</feature>
<dbReference type="InterPro" id="IPR044068">
    <property type="entry name" value="CB"/>
</dbReference>
<keyword evidence="2 9" id="KW-0963">Cytoplasm</keyword>
<feature type="active site" evidence="9">
    <location>
        <position position="172"/>
    </location>
</feature>
<keyword evidence="3 9" id="KW-0132">Cell division</keyword>
<feature type="active site" evidence="9">
    <location>
        <position position="242"/>
    </location>
</feature>
<name>A0ABS0F1X5_9BACL</name>
<evidence type="ECO:0000259" key="11">
    <source>
        <dbReference type="PROSITE" id="PS51900"/>
    </source>
</evidence>
<dbReference type="InterPro" id="IPR004107">
    <property type="entry name" value="Integrase_SAM-like_N"/>
</dbReference>
<comment type="caution">
    <text evidence="12">The sequence shown here is derived from an EMBL/GenBank/DDBJ whole genome shotgun (WGS) entry which is preliminary data.</text>
</comment>
<protein>
    <recommendedName>
        <fullName evidence="9">Tyrosine recombinase XerC</fullName>
    </recommendedName>
</protein>
<evidence type="ECO:0000256" key="7">
    <source>
        <dbReference type="ARBA" id="ARBA00023172"/>
    </source>
</evidence>
<dbReference type="InterPro" id="IPR002104">
    <property type="entry name" value="Integrase_catalytic"/>
</dbReference>
<accession>A0ABS0F1X5</accession>
<dbReference type="HAMAP" id="MF_01808">
    <property type="entry name" value="Recomb_XerC_XerD"/>
    <property type="match status" value="1"/>
</dbReference>
<evidence type="ECO:0000259" key="10">
    <source>
        <dbReference type="PROSITE" id="PS51898"/>
    </source>
</evidence>